<organism evidence="1 2">
    <name type="scientific">Clostridium weizhouense</name>
    <dbReference type="NCBI Taxonomy" id="2859781"/>
    <lineage>
        <taxon>Bacteria</taxon>
        <taxon>Bacillati</taxon>
        <taxon>Bacillota</taxon>
        <taxon>Clostridia</taxon>
        <taxon>Eubacteriales</taxon>
        <taxon>Clostridiaceae</taxon>
        <taxon>Clostridium</taxon>
    </lineage>
</organism>
<accession>A0ABS7APV1</accession>
<protein>
    <submittedName>
        <fullName evidence="1">Uncharacterized protein</fullName>
    </submittedName>
</protein>
<gene>
    <name evidence="1" type="ORF">KYD98_11420</name>
</gene>
<reference evidence="1 2" key="1">
    <citation type="submission" date="2021-07" db="EMBL/GenBank/DDBJ databases">
        <title>Clostridium weizhouense sp. nov., an anaerobic bacterium isolated from activated sludge of Petroleum wastewater.</title>
        <authorList>
            <person name="Li Q."/>
        </authorList>
    </citation>
    <scope>NUCLEOTIDE SEQUENCE [LARGE SCALE GENOMIC DNA]</scope>
    <source>
        <strain evidence="1 2">YB-6</strain>
    </source>
</reference>
<evidence type="ECO:0000313" key="1">
    <source>
        <dbReference type="EMBL" id="MBW6410702.1"/>
    </source>
</evidence>
<dbReference type="Proteomes" id="UP001519921">
    <property type="component" value="Unassembled WGS sequence"/>
</dbReference>
<dbReference type="EMBL" id="JAHXPT010000009">
    <property type="protein sequence ID" value="MBW6410702.1"/>
    <property type="molecule type" value="Genomic_DNA"/>
</dbReference>
<evidence type="ECO:0000313" key="2">
    <source>
        <dbReference type="Proteomes" id="UP001519921"/>
    </source>
</evidence>
<keyword evidence="2" id="KW-1185">Reference proteome</keyword>
<proteinExistence type="predicted"/>
<sequence length="124" mass="14302">MNKNWNIEDFNKGPEIKVDIEGSYYFSSISEFNIEKLPLALEIVSINSKLNTIIMSKCDDILTENYIDEMFRILFNCEAQYSNEIDYYGLAMQCCNKGDIAIRWGTSFEEVEAALIYNPSIVNI</sequence>
<name>A0ABS7APV1_9CLOT</name>
<comment type="caution">
    <text evidence="1">The sequence shown here is derived from an EMBL/GenBank/DDBJ whole genome shotgun (WGS) entry which is preliminary data.</text>
</comment>
<dbReference type="RefSeq" id="WP_219780170.1">
    <property type="nucleotide sequence ID" value="NZ_JAHXPT010000009.1"/>
</dbReference>